<evidence type="ECO:0000259" key="4">
    <source>
        <dbReference type="Pfam" id="PF21269"/>
    </source>
</evidence>
<keyword evidence="2" id="KW-0328">Glycosyltransferase</keyword>
<name>A0ABQ0KZ49_MYCCL</name>
<dbReference type="PANTHER" id="PTHR47779">
    <property type="entry name" value="SYNTHASE (CCG-9), PUTATIVE (AFU_ORTHOLOGUE AFUA_3G12100)-RELATED"/>
    <property type="match status" value="1"/>
</dbReference>
<evidence type="ECO:0000313" key="5">
    <source>
        <dbReference type="EMBL" id="GAT44007.1"/>
    </source>
</evidence>
<comment type="similarity">
    <text evidence="1">Belongs to the glycosyltransferase group 1 family. Glycosyltransferase 4 subfamily.</text>
</comment>
<accession>A0ABQ0KZ49</accession>
<proteinExistence type="inferred from homology"/>
<dbReference type="InterPro" id="IPR049438">
    <property type="entry name" value="TreT_GT1"/>
</dbReference>
<evidence type="ECO:0000313" key="6">
    <source>
        <dbReference type="Proteomes" id="UP000815677"/>
    </source>
</evidence>
<dbReference type="Gene3D" id="3.40.50.2000">
    <property type="entry name" value="Glycogen Phosphorylase B"/>
    <property type="match status" value="2"/>
</dbReference>
<dbReference type="Pfam" id="PF21269">
    <property type="entry name" value="TreT_GT1"/>
    <property type="match status" value="1"/>
</dbReference>
<dbReference type="EMBL" id="DF839522">
    <property type="protein sequence ID" value="GAT44008.1"/>
    <property type="molecule type" value="Genomic_DNA"/>
</dbReference>
<sequence>MSGKVEHHFQSLPSEAVRRRLSSIATQKPNVAAPFSSLTPMWIGLAGSAVDDSKFQLALSIHDGVYTTDFTSAVISVGKNKAADIETYVLDTIRKFSSEHLCKFLGAGVTTTLLKASPNLATRLWLDTDIVPIIFNIKAYHTDSVTSINIKHRISSTTGSYVPSGADTPTVFVEAAHLDPGQLSAAAASGRLPIPRTLDEQADSAVRKAIMYYGPNNNPRLTIGPRNQVTVDAAGKIHLIDDIEEYKKTVRPGTWNAVIKLADELREKKIKIGFFSSTPQGGGVALMRHALIRFLTLLDVDAAWYVPNASPKVFRITKDNHNRLQGVAAPDSRLTQADKDAFDEWILKNGLRWTAEGGPLAPGGVDVAFIDDPQMPGLIPLIKKVRPDLPIVYRSHIEIRSDLTSIKGSPQDEVWQYLWNNIKLADLFISHPVNKFVPADVPIEKVALLGAATDWLDGLTKHLSPWDSAFYMGVFRDLCASQKMHQLQWPARDYIVQVARFDPAKGIPHVVDAYAKFRRMLRQKQPDLPESEHPQMLICGHGAVDDPDASIIYDQVTQLIASEPYREFATDFVVMRLPPSDQLLNALISNARVALQLSTREGFEIKVSEATLLGCTLRSCIVAASRSSPMVSEAIHEGIPIICAATGGIPLQVEHGKSGFLTTPGAEGTGEVAQHLFELFTDEGLYRKMSQYAKTHVSDEVSTVGNSAAWLYLAVMYSRGMKIKPNGAWLNDMLREETNEPYVEGEPRLPRAPIHLQ</sequence>
<evidence type="ECO:0000256" key="2">
    <source>
        <dbReference type="ARBA" id="ARBA00022676"/>
    </source>
</evidence>
<feature type="domain" description="Trehalose synthase N-terminal" evidence="4">
    <location>
        <begin position="275"/>
        <end position="436"/>
    </location>
</feature>
<dbReference type="SUPFAM" id="SSF53756">
    <property type="entry name" value="UDP-Glycosyltransferase/glycogen phosphorylase"/>
    <property type="match status" value="1"/>
</dbReference>
<dbReference type="EMBL" id="DF839522">
    <property type="protein sequence ID" value="GAT44007.1"/>
    <property type="molecule type" value="Genomic_DNA"/>
</dbReference>
<evidence type="ECO:0000256" key="3">
    <source>
        <dbReference type="ARBA" id="ARBA00022679"/>
    </source>
</evidence>
<reference evidence="5" key="1">
    <citation type="submission" date="2014-09" db="EMBL/GenBank/DDBJ databases">
        <title>Genome sequence of the luminous mushroom Mycena chlorophos for searching fungal bioluminescence genes.</title>
        <authorList>
            <person name="Tanaka Y."/>
            <person name="Kasuga D."/>
            <person name="Oba Y."/>
            <person name="Hase S."/>
            <person name="Sato K."/>
            <person name="Oba Y."/>
            <person name="Sakakibara Y."/>
        </authorList>
    </citation>
    <scope>NUCLEOTIDE SEQUENCE</scope>
</reference>
<dbReference type="PANTHER" id="PTHR47779:SF1">
    <property type="entry name" value="SYNTHASE (CCG-9), PUTATIVE (AFU_ORTHOLOGUE AFUA_3G12100)-RELATED"/>
    <property type="match status" value="1"/>
</dbReference>
<evidence type="ECO:0000256" key="1">
    <source>
        <dbReference type="ARBA" id="ARBA00009481"/>
    </source>
</evidence>
<dbReference type="Proteomes" id="UP000815677">
    <property type="component" value="Unassembled WGS sequence"/>
</dbReference>
<dbReference type="InterPro" id="IPR052078">
    <property type="entry name" value="Trehalose_Metab_GTase"/>
</dbReference>
<keyword evidence="6" id="KW-1185">Reference proteome</keyword>
<gene>
    <name evidence="5" type="ORF">MCHLO_01655</name>
</gene>
<protein>
    <submittedName>
        <fullName evidence="5">Trehalose phosphorylase</fullName>
    </submittedName>
</protein>
<keyword evidence="3" id="KW-0808">Transferase</keyword>
<organism evidence="5 6">
    <name type="scientific">Mycena chlorophos</name>
    <name type="common">Agaric fungus</name>
    <name type="synonym">Agaricus chlorophos</name>
    <dbReference type="NCBI Taxonomy" id="658473"/>
    <lineage>
        <taxon>Eukaryota</taxon>
        <taxon>Fungi</taxon>
        <taxon>Dikarya</taxon>
        <taxon>Basidiomycota</taxon>
        <taxon>Agaricomycotina</taxon>
        <taxon>Agaricomycetes</taxon>
        <taxon>Agaricomycetidae</taxon>
        <taxon>Agaricales</taxon>
        <taxon>Marasmiineae</taxon>
        <taxon>Mycenaceae</taxon>
        <taxon>Mycena</taxon>
    </lineage>
</organism>